<evidence type="ECO:0000313" key="10">
    <source>
        <dbReference type="EMBL" id="SEQ51044.1"/>
    </source>
</evidence>
<comment type="similarity">
    <text evidence="1 9">Belongs to the ArgJ family.</text>
</comment>
<keyword evidence="9" id="KW-0511">Multifunctional enzyme</keyword>
<dbReference type="EC" id="2.3.1.35" evidence="9"/>
<keyword evidence="11" id="KW-1185">Reference proteome</keyword>
<comment type="function">
    <text evidence="9">Catalyzes two activities which are involved in the cyclic version of arginine biosynthesis: the synthesis of N-acetylglutamate from glutamate and acetyl-CoA as the acetyl donor, and of ornithine by transacetylation between N(2)-acetylornithine and glutamate.</text>
</comment>
<dbReference type="Gene3D" id="3.10.20.340">
    <property type="entry name" value="ArgJ beta chain, C-terminal domain"/>
    <property type="match status" value="1"/>
</dbReference>
<comment type="subcellular location">
    <subcellularLocation>
        <location evidence="9">Cytoplasm</location>
    </subcellularLocation>
</comment>
<keyword evidence="7 9" id="KW-0012">Acyltransferase</keyword>
<dbReference type="SUPFAM" id="SSF56266">
    <property type="entry name" value="DmpA/ArgJ-like"/>
    <property type="match status" value="1"/>
</dbReference>
<dbReference type="STRING" id="489703.SAMN04488038_107124"/>
<gene>
    <name evidence="9" type="primary">argJ</name>
    <name evidence="10" type="ORF">SAMN04488038_107124</name>
</gene>
<feature type="site" description="Involved in the stabilization of negative charge on the oxyanion by the formation of the oxyanion hole" evidence="9">
    <location>
        <position position="118"/>
    </location>
</feature>
<dbReference type="NCBIfam" id="NF003802">
    <property type="entry name" value="PRK05388.1"/>
    <property type="match status" value="1"/>
</dbReference>
<dbReference type="PANTHER" id="PTHR23100:SF0">
    <property type="entry name" value="ARGININE BIOSYNTHESIS BIFUNCTIONAL PROTEIN ARGJ, MITOCHONDRIAL"/>
    <property type="match status" value="1"/>
</dbReference>
<evidence type="ECO:0000256" key="4">
    <source>
        <dbReference type="ARBA" id="ARBA00022605"/>
    </source>
</evidence>
<evidence type="ECO:0000256" key="9">
    <source>
        <dbReference type="HAMAP-Rule" id="MF_01106"/>
    </source>
</evidence>
<feature type="binding site" evidence="9">
    <location>
        <position position="180"/>
    </location>
    <ligand>
        <name>substrate</name>
    </ligand>
</feature>
<feature type="binding site" evidence="9">
    <location>
        <position position="191"/>
    </location>
    <ligand>
        <name>substrate</name>
    </ligand>
</feature>
<dbReference type="NCBIfam" id="TIGR00120">
    <property type="entry name" value="ArgJ"/>
    <property type="match status" value="1"/>
</dbReference>
<evidence type="ECO:0000256" key="5">
    <source>
        <dbReference type="ARBA" id="ARBA00022679"/>
    </source>
</evidence>
<feature type="binding site" evidence="9">
    <location>
        <position position="277"/>
    </location>
    <ligand>
        <name>substrate</name>
    </ligand>
</feature>
<comment type="subunit">
    <text evidence="2 9">Heterotetramer of two alpha and two beta chains.</text>
</comment>
<dbReference type="EMBL" id="FOFS01000007">
    <property type="protein sequence ID" value="SEQ51044.1"/>
    <property type="molecule type" value="Genomic_DNA"/>
</dbReference>
<dbReference type="Gene3D" id="3.60.70.12">
    <property type="entry name" value="L-amino peptidase D-ALA esterase/amidase"/>
    <property type="match status" value="1"/>
</dbReference>
<feature type="active site" description="Nucleophile" evidence="9">
    <location>
        <position position="191"/>
    </location>
</feature>
<keyword evidence="9" id="KW-0963">Cytoplasm</keyword>
<dbReference type="GO" id="GO:0006526">
    <property type="term" value="P:L-arginine biosynthetic process"/>
    <property type="evidence" value="ECO:0007669"/>
    <property type="project" value="UniProtKB-UniRule"/>
</dbReference>
<keyword evidence="6 9" id="KW-0068">Autocatalytic cleavage</keyword>
<name>A0A1H9GM04_9GAMM</name>
<feature type="binding site" evidence="9">
    <location>
        <position position="401"/>
    </location>
    <ligand>
        <name>substrate</name>
    </ligand>
</feature>
<reference evidence="10 11" key="1">
    <citation type="submission" date="2016-10" db="EMBL/GenBank/DDBJ databases">
        <authorList>
            <person name="de Groot N.N."/>
        </authorList>
    </citation>
    <scope>NUCLEOTIDE SEQUENCE [LARGE SCALE GENOMIC DNA]</scope>
    <source>
        <strain evidence="10 11">DSM 25927</strain>
    </source>
</reference>
<evidence type="ECO:0000256" key="3">
    <source>
        <dbReference type="ARBA" id="ARBA00022571"/>
    </source>
</evidence>
<dbReference type="FunFam" id="3.10.20.340:FF:000001">
    <property type="entry name" value="Arginine biosynthesis bifunctional protein ArgJ, chloroplastic"/>
    <property type="match status" value="1"/>
</dbReference>
<feature type="chain" id="PRO_5023409608" description="Arginine biosynthesis bifunctional protein ArgJ alpha chain" evidence="9">
    <location>
        <begin position="1"/>
        <end position="190"/>
    </location>
</feature>
<dbReference type="RefSeq" id="WP_093285448.1">
    <property type="nucleotide sequence ID" value="NZ_FOFS01000007.1"/>
</dbReference>
<protein>
    <recommendedName>
        <fullName evidence="9">Arginine biosynthesis bifunctional protein ArgJ</fullName>
    </recommendedName>
    <domain>
        <recommendedName>
            <fullName evidence="9">Glutamate N-acetyltransferase</fullName>
            <ecNumber evidence="9">2.3.1.35</ecNumber>
        </recommendedName>
        <alternativeName>
            <fullName evidence="9">Ornithine acetyltransferase</fullName>
            <shortName evidence="9">OATase</shortName>
        </alternativeName>
        <alternativeName>
            <fullName evidence="9">Ornithine transacetylase</fullName>
        </alternativeName>
    </domain>
    <domain>
        <recommendedName>
            <fullName evidence="9">Amino-acid acetyltransferase</fullName>
            <ecNumber evidence="9">2.3.1.1</ecNumber>
        </recommendedName>
        <alternativeName>
            <fullName evidence="9">N-acetylglutamate synthase</fullName>
            <shortName evidence="9">AGSase</shortName>
        </alternativeName>
    </domain>
    <component>
        <recommendedName>
            <fullName evidence="9">Arginine biosynthesis bifunctional protein ArgJ alpha chain</fullName>
        </recommendedName>
    </component>
    <component>
        <recommendedName>
            <fullName evidence="9">Arginine biosynthesis bifunctional protein ArgJ beta chain</fullName>
        </recommendedName>
    </component>
</protein>
<dbReference type="AlphaFoldDB" id="A0A1H9GM04"/>
<evidence type="ECO:0000256" key="6">
    <source>
        <dbReference type="ARBA" id="ARBA00022813"/>
    </source>
</evidence>
<keyword evidence="3 9" id="KW-0055">Arginine biosynthesis</keyword>
<dbReference type="HAMAP" id="MF_01106">
    <property type="entry name" value="ArgJ"/>
    <property type="match status" value="1"/>
</dbReference>
<dbReference type="InterPro" id="IPR016117">
    <property type="entry name" value="ArgJ-like_dom_sf"/>
</dbReference>
<feature type="binding site" evidence="9">
    <location>
        <position position="154"/>
    </location>
    <ligand>
        <name>substrate</name>
    </ligand>
</feature>
<organism evidence="10 11">
    <name type="scientific">Solimonas aquatica</name>
    <dbReference type="NCBI Taxonomy" id="489703"/>
    <lineage>
        <taxon>Bacteria</taxon>
        <taxon>Pseudomonadati</taxon>
        <taxon>Pseudomonadota</taxon>
        <taxon>Gammaproteobacteria</taxon>
        <taxon>Nevskiales</taxon>
        <taxon>Nevskiaceae</taxon>
        <taxon>Solimonas</taxon>
    </lineage>
</organism>
<dbReference type="PANTHER" id="PTHR23100">
    <property type="entry name" value="ARGININE BIOSYNTHESIS BIFUNCTIONAL PROTEIN ARGJ"/>
    <property type="match status" value="1"/>
</dbReference>
<evidence type="ECO:0000256" key="8">
    <source>
        <dbReference type="ARBA" id="ARBA00049439"/>
    </source>
</evidence>
<dbReference type="EC" id="2.3.1.1" evidence="9"/>
<keyword evidence="4 9" id="KW-0028">Amino-acid biosynthesis</keyword>
<dbReference type="GO" id="GO:0004042">
    <property type="term" value="F:L-glutamate N-acetyltransferase activity"/>
    <property type="evidence" value="ECO:0007669"/>
    <property type="project" value="UniProtKB-UniRule"/>
</dbReference>
<comment type="pathway">
    <text evidence="9">Amino-acid biosynthesis; L-arginine biosynthesis; L-ornithine and N-acetyl-L-glutamate from L-glutamate and N(2)-acetyl-L-ornithine (cyclic): step 1/1.</text>
</comment>
<dbReference type="UniPathway" id="UPA00068">
    <property type="reaction ID" value="UER00106"/>
</dbReference>
<dbReference type="GO" id="GO:0005737">
    <property type="term" value="C:cytoplasm"/>
    <property type="evidence" value="ECO:0007669"/>
    <property type="project" value="UniProtKB-SubCell"/>
</dbReference>
<comment type="catalytic activity">
    <reaction evidence="8 9">
        <text>N(2)-acetyl-L-ornithine + L-glutamate = N-acetyl-L-glutamate + L-ornithine</text>
        <dbReference type="Rhea" id="RHEA:15349"/>
        <dbReference type="ChEBI" id="CHEBI:29985"/>
        <dbReference type="ChEBI" id="CHEBI:44337"/>
        <dbReference type="ChEBI" id="CHEBI:46911"/>
        <dbReference type="ChEBI" id="CHEBI:57805"/>
        <dbReference type="EC" id="2.3.1.35"/>
    </reaction>
</comment>
<dbReference type="OrthoDB" id="9804242at2"/>
<feature type="site" description="Involved in the stabilization of negative charge on the oxyanion by the formation of the oxyanion hole" evidence="9">
    <location>
        <position position="117"/>
    </location>
</feature>
<dbReference type="Pfam" id="PF01960">
    <property type="entry name" value="ArgJ"/>
    <property type="match status" value="1"/>
</dbReference>
<keyword evidence="5 9" id="KW-0808">Transferase</keyword>
<feature type="chain" id="PRO_5023409607" description="Arginine biosynthesis bifunctional protein ArgJ beta chain" evidence="9">
    <location>
        <begin position="191"/>
        <end position="406"/>
    </location>
</feature>
<feature type="binding site" evidence="9">
    <location>
        <position position="406"/>
    </location>
    <ligand>
        <name>substrate</name>
    </ligand>
</feature>
<dbReference type="GO" id="GO:0004358">
    <property type="term" value="F:L-glutamate N-acetyltransferase activity, acting on acetyl-L-ornithine as donor"/>
    <property type="evidence" value="ECO:0007669"/>
    <property type="project" value="UniProtKB-UniRule"/>
</dbReference>
<proteinExistence type="inferred from homology"/>
<dbReference type="CDD" id="cd02152">
    <property type="entry name" value="OAT"/>
    <property type="match status" value="1"/>
</dbReference>
<accession>A0A1H9GM04</accession>
<feature type="site" description="Cleavage; by autolysis" evidence="9">
    <location>
        <begin position="190"/>
        <end position="191"/>
    </location>
</feature>
<evidence type="ECO:0000313" key="11">
    <source>
        <dbReference type="Proteomes" id="UP000199233"/>
    </source>
</evidence>
<dbReference type="FunFam" id="3.60.70.12:FF:000001">
    <property type="entry name" value="Arginine biosynthesis bifunctional protein ArgJ, chloroplastic"/>
    <property type="match status" value="1"/>
</dbReference>
<evidence type="ECO:0000256" key="7">
    <source>
        <dbReference type="ARBA" id="ARBA00023315"/>
    </source>
</evidence>
<evidence type="ECO:0000256" key="2">
    <source>
        <dbReference type="ARBA" id="ARBA00011475"/>
    </source>
</evidence>
<comment type="pathway">
    <text evidence="9">Amino-acid biosynthesis; L-arginine biosynthesis; N(2)-acetyl-L-ornithine from L-glutamate: step 1/4.</text>
</comment>
<sequence length="406" mass="41695">MAVNLSEPAPLLPIAGLRLGSAEAAIKKPGRQDLLLIELAEGSRVAGVFTQNAFAAAPVQLCRERLGASSAIRALLVNAGNANAATGTGGLDDARATTAAVAAALGCAPEAVLPFSTGVIGQRLPVDRMSAAIPKAAAALSAEAWNGAARAIMTTDTVPKGASRRVQTSQGAVTVTGIAKGVGMIEPHMATMLAFIATDARLTAAAAQTALRDAVNESFNCVTVDSDTSTNDSCVLCATAQLGAREVGVDDADYALIYGAIREVCVQLAQAVVRDGEGATRFITIEVGGAGSVAEARQVGYAIANSPLVKTAMFAGDANWGRIVMAIGKAGVAGLNPATVAIRLDDVQLIEGGEPHPDYREERGAAVVAKPEFTIAVDLGRGSAQARLWTCDFSYEYVKINAEYRT</sequence>
<comment type="catalytic activity">
    <reaction evidence="9">
        <text>L-glutamate + acetyl-CoA = N-acetyl-L-glutamate + CoA + H(+)</text>
        <dbReference type="Rhea" id="RHEA:24292"/>
        <dbReference type="ChEBI" id="CHEBI:15378"/>
        <dbReference type="ChEBI" id="CHEBI:29985"/>
        <dbReference type="ChEBI" id="CHEBI:44337"/>
        <dbReference type="ChEBI" id="CHEBI:57287"/>
        <dbReference type="ChEBI" id="CHEBI:57288"/>
        <dbReference type="EC" id="2.3.1.1"/>
    </reaction>
</comment>
<dbReference type="InterPro" id="IPR042195">
    <property type="entry name" value="ArgJ_beta_C"/>
</dbReference>
<dbReference type="GO" id="GO:0006592">
    <property type="term" value="P:ornithine biosynthetic process"/>
    <property type="evidence" value="ECO:0007669"/>
    <property type="project" value="TreeGrafter"/>
</dbReference>
<dbReference type="Proteomes" id="UP000199233">
    <property type="component" value="Unassembled WGS sequence"/>
</dbReference>
<dbReference type="InterPro" id="IPR002813">
    <property type="entry name" value="Arg_biosynth_ArgJ"/>
</dbReference>
<evidence type="ECO:0000256" key="1">
    <source>
        <dbReference type="ARBA" id="ARBA00006774"/>
    </source>
</evidence>